<protein>
    <submittedName>
        <fullName evidence="1">Uncharacterized protein</fullName>
    </submittedName>
</protein>
<sequence length="305" mass="33377">MVDYIQLIRVVATASHSIAISCTIFRLSYRWYMRHFWWEDAWASLALLADVVCLICTWLSLPVSGPMVPVNGPIGGYPAMPPIAVVANWLLVVAFTSVPWSARLSVISSVIRVVNPEPKLHRFAFWAAASFGAMWIALVSQKLYACVHNACIIGRSVAISQLINTVSDIILVAMPFHLLRGVKLSRKRRILMSCTFSASLLITAVTIIHCGLLFESTTFVTTIVAHVKAALSLIVCNLLVIVAFIYRVFHKNGDIDLDHSFVDSEAVHFTTIDLTQLTDSRGGVETNAGSFTAQVTVGSAGEKSV</sequence>
<proteinExistence type="predicted"/>
<name>A0ACB8BHB9_9AGAM</name>
<evidence type="ECO:0000313" key="2">
    <source>
        <dbReference type="Proteomes" id="UP000790709"/>
    </source>
</evidence>
<reference evidence="1" key="1">
    <citation type="journal article" date="2021" name="New Phytol.">
        <title>Evolutionary innovations through gain and loss of genes in the ectomycorrhizal Boletales.</title>
        <authorList>
            <person name="Wu G."/>
            <person name="Miyauchi S."/>
            <person name="Morin E."/>
            <person name="Kuo A."/>
            <person name="Drula E."/>
            <person name="Varga T."/>
            <person name="Kohler A."/>
            <person name="Feng B."/>
            <person name="Cao Y."/>
            <person name="Lipzen A."/>
            <person name="Daum C."/>
            <person name="Hundley H."/>
            <person name="Pangilinan J."/>
            <person name="Johnson J."/>
            <person name="Barry K."/>
            <person name="LaButti K."/>
            <person name="Ng V."/>
            <person name="Ahrendt S."/>
            <person name="Min B."/>
            <person name="Choi I.G."/>
            <person name="Park H."/>
            <person name="Plett J.M."/>
            <person name="Magnuson J."/>
            <person name="Spatafora J.W."/>
            <person name="Nagy L.G."/>
            <person name="Henrissat B."/>
            <person name="Grigoriev I.V."/>
            <person name="Yang Z.L."/>
            <person name="Xu J."/>
            <person name="Martin F.M."/>
        </authorList>
    </citation>
    <scope>NUCLEOTIDE SEQUENCE</scope>
    <source>
        <strain evidence="1">KUC20120723A-06</strain>
    </source>
</reference>
<dbReference type="Proteomes" id="UP000790709">
    <property type="component" value="Unassembled WGS sequence"/>
</dbReference>
<dbReference type="EMBL" id="MU266438">
    <property type="protein sequence ID" value="KAH7923933.1"/>
    <property type="molecule type" value="Genomic_DNA"/>
</dbReference>
<comment type="caution">
    <text evidence="1">The sequence shown here is derived from an EMBL/GenBank/DDBJ whole genome shotgun (WGS) entry which is preliminary data.</text>
</comment>
<gene>
    <name evidence="1" type="ORF">BV22DRAFT_548888</name>
</gene>
<accession>A0ACB8BHB9</accession>
<evidence type="ECO:0000313" key="1">
    <source>
        <dbReference type="EMBL" id="KAH7923933.1"/>
    </source>
</evidence>
<organism evidence="1 2">
    <name type="scientific">Leucogyrophana mollusca</name>
    <dbReference type="NCBI Taxonomy" id="85980"/>
    <lineage>
        <taxon>Eukaryota</taxon>
        <taxon>Fungi</taxon>
        <taxon>Dikarya</taxon>
        <taxon>Basidiomycota</taxon>
        <taxon>Agaricomycotina</taxon>
        <taxon>Agaricomycetes</taxon>
        <taxon>Agaricomycetidae</taxon>
        <taxon>Boletales</taxon>
        <taxon>Boletales incertae sedis</taxon>
        <taxon>Leucogyrophana</taxon>
    </lineage>
</organism>
<keyword evidence="2" id="KW-1185">Reference proteome</keyword>